<evidence type="ECO:0000256" key="6">
    <source>
        <dbReference type="ARBA" id="ARBA00022741"/>
    </source>
</evidence>
<dbReference type="AlphaFoldDB" id="A0A1I4PU41"/>
<dbReference type="SMART" id="SM00091">
    <property type="entry name" value="PAS"/>
    <property type="match status" value="1"/>
</dbReference>
<dbReference type="InterPro" id="IPR003661">
    <property type="entry name" value="HisK_dim/P_dom"/>
</dbReference>
<keyword evidence="10" id="KW-0472">Membrane</keyword>
<evidence type="ECO:0000256" key="1">
    <source>
        <dbReference type="ARBA" id="ARBA00000085"/>
    </source>
</evidence>
<evidence type="ECO:0000256" key="4">
    <source>
        <dbReference type="ARBA" id="ARBA00022553"/>
    </source>
</evidence>
<keyword evidence="4 11" id="KW-0597">Phosphoprotein</keyword>
<dbReference type="FunFam" id="1.10.287.130:FF:000038">
    <property type="entry name" value="Sensory transduction histidine kinase"/>
    <property type="match status" value="1"/>
</dbReference>
<evidence type="ECO:0000313" key="18">
    <source>
        <dbReference type="EMBL" id="SFM31010.1"/>
    </source>
</evidence>
<dbReference type="InterPro" id="IPR001789">
    <property type="entry name" value="Sig_transdc_resp-reg_receiver"/>
</dbReference>
<dbReference type="Pfam" id="PF00512">
    <property type="entry name" value="HisKA"/>
    <property type="match status" value="1"/>
</dbReference>
<dbReference type="CDD" id="cd16922">
    <property type="entry name" value="HATPase_EvgS-ArcB-TorS-like"/>
    <property type="match status" value="1"/>
</dbReference>
<dbReference type="GO" id="GO:0005886">
    <property type="term" value="C:plasma membrane"/>
    <property type="evidence" value="ECO:0007669"/>
    <property type="project" value="TreeGrafter"/>
</dbReference>
<keyword evidence="5" id="KW-0808">Transferase</keyword>
<dbReference type="GO" id="GO:0005524">
    <property type="term" value="F:ATP binding"/>
    <property type="evidence" value="ECO:0007669"/>
    <property type="project" value="UniProtKB-KW"/>
</dbReference>
<evidence type="ECO:0000256" key="2">
    <source>
        <dbReference type="ARBA" id="ARBA00004370"/>
    </source>
</evidence>
<dbReference type="GO" id="GO:0009927">
    <property type="term" value="F:histidine phosphotransfer kinase activity"/>
    <property type="evidence" value="ECO:0007669"/>
    <property type="project" value="TreeGrafter"/>
</dbReference>
<dbReference type="InterPro" id="IPR036097">
    <property type="entry name" value="HisK_dim/P_sf"/>
</dbReference>
<feature type="modified residue" description="4-aspartylphosphate" evidence="11">
    <location>
        <position position="749"/>
    </location>
</feature>
<dbReference type="Pfam" id="PF00072">
    <property type="entry name" value="Response_reg"/>
    <property type="match status" value="1"/>
</dbReference>
<dbReference type="SMART" id="SM00388">
    <property type="entry name" value="HisKA"/>
    <property type="match status" value="1"/>
</dbReference>
<dbReference type="Proteomes" id="UP000199556">
    <property type="component" value="Unassembled WGS sequence"/>
</dbReference>
<dbReference type="Pfam" id="PF13426">
    <property type="entry name" value="PAS_9"/>
    <property type="match status" value="1"/>
</dbReference>
<feature type="domain" description="PAS" evidence="16">
    <location>
        <begin position="312"/>
        <end position="379"/>
    </location>
</feature>
<dbReference type="PRINTS" id="PR00344">
    <property type="entry name" value="BCTRLSENSOR"/>
</dbReference>
<dbReference type="PANTHER" id="PTHR43047">
    <property type="entry name" value="TWO-COMPONENT HISTIDINE PROTEIN KINASE"/>
    <property type="match status" value="1"/>
</dbReference>
<feature type="domain" description="Histidine kinase" evidence="14">
    <location>
        <begin position="452"/>
        <end position="674"/>
    </location>
</feature>
<accession>A0A1I4PU41</accession>
<feature type="modified residue" description="4-aspartylphosphate" evidence="11">
    <location>
        <position position="215"/>
    </location>
</feature>
<feature type="region of interest" description="Disordered" evidence="13">
    <location>
        <begin position="671"/>
        <end position="692"/>
    </location>
</feature>
<evidence type="ECO:0000256" key="13">
    <source>
        <dbReference type="SAM" id="MobiDB-lite"/>
    </source>
</evidence>
<evidence type="ECO:0000313" key="19">
    <source>
        <dbReference type="Proteomes" id="UP000199556"/>
    </source>
</evidence>
<dbReference type="CDD" id="cd00130">
    <property type="entry name" value="PAS"/>
    <property type="match status" value="1"/>
</dbReference>
<keyword evidence="9" id="KW-0902">Two-component regulatory system</keyword>
<dbReference type="Gene3D" id="3.40.50.2300">
    <property type="match status" value="2"/>
</dbReference>
<dbReference type="SUPFAM" id="SSF47384">
    <property type="entry name" value="Homodimeric domain of signal transducing histidine kinase"/>
    <property type="match status" value="1"/>
</dbReference>
<dbReference type="InterPro" id="IPR001610">
    <property type="entry name" value="PAC"/>
</dbReference>
<dbReference type="SMART" id="SM00387">
    <property type="entry name" value="HATPase_c"/>
    <property type="match status" value="1"/>
</dbReference>
<evidence type="ECO:0000259" key="15">
    <source>
        <dbReference type="PROSITE" id="PS50110"/>
    </source>
</evidence>
<dbReference type="PANTHER" id="PTHR43047:SF72">
    <property type="entry name" value="OSMOSENSING HISTIDINE PROTEIN KINASE SLN1"/>
    <property type="match status" value="1"/>
</dbReference>
<dbReference type="Gene3D" id="3.30.450.20">
    <property type="entry name" value="PAS domain"/>
    <property type="match status" value="1"/>
</dbReference>
<dbReference type="InterPro" id="IPR036890">
    <property type="entry name" value="HATPase_C_sf"/>
</dbReference>
<feature type="coiled-coil region" evidence="12">
    <location>
        <begin position="425"/>
        <end position="452"/>
    </location>
</feature>
<feature type="domain" description="Response regulatory" evidence="15">
    <location>
        <begin position="166"/>
        <end position="282"/>
    </location>
</feature>
<dbReference type="EMBL" id="FOUO01000002">
    <property type="protein sequence ID" value="SFM31010.1"/>
    <property type="molecule type" value="Genomic_DNA"/>
</dbReference>
<proteinExistence type="predicted"/>
<evidence type="ECO:0000256" key="3">
    <source>
        <dbReference type="ARBA" id="ARBA00012438"/>
    </source>
</evidence>
<dbReference type="CDD" id="cd00082">
    <property type="entry name" value="HisKA"/>
    <property type="match status" value="1"/>
</dbReference>
<dbReference type="Pfam" id="PF02518">
    <property type="entry name" value="HATPase_c"/>
    <property type="match status" value="1"/>
</dbReference>
<feature type="compositionally biased region" description="Low complexity" evidence="13">
    <location>
        <begin position="681"/>
        <end position="691"/>
    </location>
</feature>
<dbReference type="SMART" id="SM00448">
    <property type="entry name" value="REC"/>
    <property type="match status" value="1"/>
</dbReference>
<dbReference type="SUPFAM" id="SSF52172">
    <property type="entry name" value="CheY-like"/>
    <property type="match status" value="2"/>
</dbReference>
<dbReference type="InterPro" id="IPR011006">
    <property type="entry name" value="CheY-like_superfamily"/>
</dbReference>
<evidence type="ECO:0000256" key="12">
    <source>
        <dbReference type="SAM" id="Coils"/>
    </source>
</evidence>
<comment type="subcellular location">
    <subcellularLocation>
        <location evidence="2">Membrane</location>
    </subcellularLocation>
</comment>
<dbReference type="PROSITE" id="PS50112">
    <property type="entry name" value="PAS"/>
    <property type="match status" value="1"/>
</dbReference>
<dbReference type="InterPro" id="IPR035965">
    <property type="entry name" value="PAS-like_dom_sf"/>
</dbReference>
<feature type="domain" description="PAC" evidence="17">
    <location>
        <begin position="380"/>
        <end position="434"/>
    </location>
</feature>
<dbReference type="InterPro" id="IPR005467">
    <property type="entry name" value="His_kinase_dom"/>
</dbReference>
<dbReference type="PROSITE" id="PS50109">
    <property type="entry name" value="HIS_KIN"/>
    <property type="match status" value="1"/>
</dbReference>
<dbReference type="InterPro" id="IPR004358">
    <property type="entry name" value="Sig_transdc_His_kin-like_C"/>
</dbReference>
<dbReference type="SUPFAM" id="SSF55874">
    <property type="entry name" value="ATPase domain of HSP90 chaperone/DNA topoisomerase II/histidine kinase"/>
    <property type="match status" value="1"/>
</dbReference>
<sequence length="823" mass="90480">MHVEDPNNWMGKVLSGYRVGFCAVGAGKTPPCPEDGRSPSLTERLQPGNPGAVQRLLTAVGCQPHRLNEGDPGRWNASALDPLQALVVDTSMLPDAPAERAFLEAVLQSRPASLPLLVLSRRRALEQRLELMQLGVSRCLGLPVRAGHLLRNLRAVLHQALPRTGHVLLLGQDDDALTPWRETLAGAGLAVQLADTPDQAAEQMQNFPAEVVVLDGSHLDVDAVNLIRLWQSDEHQAHRQYLLAGANAVQLERAAGALEGPDEMLPPPVTPTQLLRQVRLALRRARRCAEGGRSLGVALRQGLEERLRWQTRAMEAIVDGISIADATRPDMPLVYVNPAFCEMTGYAPHEVIGHNCRFLQREDNDQEGVHEIRRALAEERPARVLLRNYRKDGGMFWNEFSIAPVRNDAGTITHYVGIQQDVTEHFETQRALREAKQEAERANQAKSEFLSRMSHELRTPMNAVLGFAQLLELESDLSEAQRESVQEILRGGKHLLDLINEVLDLARVESGRMELSLGPVDLRELVGECIAMVEPLANRKGLALETGSLGDVAVLADRIRLKQILINLLSNAIKYNRSGGRVYLDLGLSDRLPGAVRIGVADTGPGIPEDRLEELFQPFTRITSASDGAAEEEEGTGIGLAISRRLAEAMGGRMGVSSRVGEGSLFWVEVPMADPGDPPSEGEAGHASASAPQRRARVCRVLQIEDHPSNLRLLERLLSGQSMQVFSARDAQAGLELARRYRPQVILLDIRLPGMDGYQVLSRLRRDPRTGDIPVVALTAHAGEEDRDRGMHAGFDAYLTKPLHLTTLLETLEDLMQRNSRPA</sequence>
<protein>
    <recommendedName>
        <fullName evidence="3">histidine kinase</fullName>
        <ecNumber evidence="3">2.7.13.3</ecNumber>
    </recommendedName>
</protein>
<dbReference type="NCBIfam" id="TIGR00229">
    <property type="entry name" value="sensory_box"/>
    <property type="match status" value="1"/>
</dbReference>
<evidence type="ECO:0000256" key="7">
    <source>
        <dbReference type="ARBA" id="ARBA00022777"/>
    </source>
</evidence>
<evidence type="ECO:0000256" key="9">
    <source>
        <dbReference type="ARBA" id="ARBA00023012"/>
    </source>
</evidence>
<dbReference type="Gene3D" id="1.10.287.130">
    <property type="match status" value="1"/>
</dbReference>
<evidence type="ECO:0000256" key="11">
    <source>
        <dbReference type="PROSITE-ProRule" id="PRU00169"/>
    </source>
</evidence>
<dbReference type="InterPro" id="IPR003594">
    <property type="entry name" value="HATPase_dom"/>
</dbReference>
<keyword evidence="7" id="KW-0418">Kinase</keyword>
<dbReference type="STRING" id="195064.SAMN05421721_102223"/>
<keyword evidence="6" id="KW-0547">Nucleotide-binding</keyword>
<evidence type="ECO:0000256" key="8">
    <source>
        <dbReference type="ARBA" id="ARBA00022840"/>
    </source>
</evidence>
<gene>
    <name evidence="18" type="ORF">SAMN05421721_102223</name>
</gene>
<evidence type="ECO:0000259" key="17">
    <source>
        <dbReference type="PROSITE" id="PS50113"/>
    </source>
</evidence>
<keyword evidence="12" id="KW-0175">Coiled coil</keyword>
<feature type="domain" description="Response regulatory" evidence="15">
    <location>
        <begin position="700"/>
        <end position="816"/>
    </location>
</feature>
<dbReference type="InterPro" id="IPR000014">
    <property type="entry name" value="PAS"/>
</dbReference>
<evidence type="ECO:0000259" key="16">
    <source>
        <dbReference type="PROSITE" id="PS50112"/>
    </source>
</evidence>
<evidence type="ECO:0000256" key="10">
    <source>
        <dbReference type="ARBA" id="ARBA00023136"/>
    </source>
</evidence>
<name>A0A1I4PU41_ECTMO</name>
<dbReference type="EC" id="2.7.13.3" evidence="3"/>
<evidence type="ECO:0000259" key="14">
    <source>
        <dbReference type="PROSITE" id="PS50109"/>
    </source>
</evidence>
<dbReference type="SMART" id="SM00086">
    <property type="entry name" value="PAC"/>
    <property type="match status" value="1"/>
</dbReference>
<dbReference type="Gene3D" id="3.30.565.10">
    <property type="entry name" value="Histidine kinase-like ATPase, C-terminal domain"/>
    <property type="match status" value="1"/>
</dbReference>
<organism evidence="18 19">
    <name type="scientific">Ectothiorhodospira mobilis</name>
    <dbReference type="NCBI Taxonomy" id="195064"/>
    <lineage>
        <taxon>Bacteria</taxon>
        <taxon>Pseudomonadati</taxon>
        <taxon>Pseudomonadota</taxon>
        <taxon>Gammaproteobacteria</taxon>
        <taxon>Chromatiales</taxon>
        <taxon>Ectothiorhodospiraceae</taxon>
        <taxon>Ectothiorhodospira</taxon>
    </lineage>
</organism>
<reference evidence="18 19" key="1">
    <citation type="submission" date="2016-10" db="EMBL/GenBank/DDBJ databases">
        <authorList>
            <person name="de Groot N.N."/>
        </authorList>
    </citation>
    <scope>NUCLEOTIDE SEQUENCE [LARGE SCALE GENOMIC DNA]</scope>
    <source>
        <strain evidence="18 19">DSM 4180</strain>
    </source>
</reference>
<comment type="catalytic activity">
    <reaction evidence="1">
        <text>ATP + protein L-histidine = ADP + protein N-phospho-L-histidine.</text>
        <dbReference type="EC" id="2.7.13.3"/>
    </reaction>
</comment>
<dbReference type="GO" id="GO:0000155">
    <property type="term" value="F:phosphorelay sensor kinase activity"/>
    <property type="evidence" value="ECO:0007669"/>
    <property type="project" value="InterPro"/>
</dbReference>
<dbReference type="PROSITE" id="PS50113">
    <property type="entry name" value="PAC"/>
    <property type="match status" value="1"/>
</dbReference>
<dbReference type="SUPFAM" id="SSF55785">
    <property type="entry name" value="PYP-like sensor domain (PAS domain)"/>
    <property type="match status" value="1"/>
</dbReference>
<dbReference type="InterPro" id="IPR000700">
    <property type="entry name" value="PAS-assoc_C"/>
</dbReference>
<evidence type="ECO:0000256" key="5">
    <source>
        <dbReference type="ARBA" id="ARBA00022679"/>
    </source>
</evidence>
<keyword evidence="8" id="KW-0067">ATP-binding</keyword>
<dbReference type="PROSITE" id="PS50110">
    <property type="entry name" value="RESPONSE_REGULATORY"/>
    <property type="match status" value="2"/>
</dbReference>
<keyword evidence="19" id="KW-1185">Reference proteome</keyword>